<reference evidence="1 2" key="1">
    <citation type="submission" date="2018-08" db="EMBL/GenBank/DDBJ databases">
        <title>Genome sequence of Marinobacter flavimaris KCTC 12185.</title>
        <authorList>
            <person name="Chun J."/>
            <person name="Kim B.-Y."/>
            <person name="Choi S.-B."/>
            <person name="Kwak M.-J."/>
        </authorList>
    </citation>
    <scope>NUCLEOTIDE SEQUENCE [LARGE SCALE GENOMIC DNA]</scope>
    <source>
        <strain evidence="1 2">KCTC 12185</strain>
    </source>
</reference>
<dbReference type="Proteomes" id="UP000256431">
    <property type="component" value="Unassembled WGS sequence"/>
</dbReference>
<keyword evidence="2" id="KW-1185">Reference proteome</keyword>
<dbReference type="EMBL" id="QRDH01000004">
    <property type="protein sequence ID" value="RDU40902.1"/>
    <property type="molecule type" value="Genomic_DNA"/>
</dbReference>
<evidence type="ECO:0000313" key="1">
    <source>
        <dbReference type="EMBL" id="RDU40902.1"/>
    </source>
</evidence>
<accession>A0A3D8H2L5</accession>
<protein>
    <submittedName>
        <fullName evidence="1">Uncharacterized protein</fullName>
    </submittedName>
</protein>
<proteinExistence type="predicted"/>
<name>A0A3D8H2L5_9GAMM</name>
<evidence type="ECO:0000313" key="2">
    <source>
        <dbReference type="Proteomes" id="UP000256431"/>
    </source>
</evidence>
<gene>
    <name evidence="1" type="ORF">DXI23_10205</name>
</gene>
<dbReference type="RefSeq" id="WP_104270657.1">
    <property type="nucleotide sequence ID" value="NZ_CP171359.1"/>
</dbReference>
<sequence>MHSSSLRGSDFKITQHGEAIPHADLFSSFQDTDRLGIVVPRRFEGIGAMTLIMAYVTAFYDRYRERGPEFYAYPDFFTFQREAPCADYGMFDIWPNHKNVHVPQGAQQTAEAITGRGVNVLLVPDNDAREVVISPVERESARRNVQHCFAYSGSGTAASSDLVIECRSELLRSYALSVLDSLPADDSVLEQRRQWEARLAGETLRQTFRELDLEDALRRL</sequence>
<organism evidence="1 2">
    <name type="scientific">Marinobacter flavimaris</name>
    <dbReference type="NCBI Taxonomy" id="262076"/>
    <lineage>
        <taxon>Bacteria</taxon>
        <taxon>Pseudomonadati</taxon>
        <taxon>Pseudomonadota</taxon>
        <taxon>Gammaproteobacteria</taxon>
        <taxon>Pseudomonadales</taxon>
        <taxon>Marinobacteraceae</taxon>
        <taxon>Marinobacter</taxon>
    </lineage>
</organism>
<comment type="caution">
    <text evidence="1">The sequence shown here is derived from an EMBL/GenBank/DDBJ whole genome shotgun (WGS) entry which is preliminary data.</text>
</comment>
<dbReference type="AlphaFoldDB" id="A0A3D8H2L5"/>